<feature type="compositionally biased region" description="Gly residues" evidence="1">
    <location>
        <begin position="62"/>
        <end position="84"/>
    </location>
</feature>
<keyword evidence="3" id="KW-1185">Reference proteome</keyword>
<accession>A0A7R9LCF7</accession>
<protein>
    <recommendedName>
        <fullName evidence="4">F-box domain-containing protein</fullName>
    </recommendedName>
</protein>
<evidence type="ECO:0000313" key="2">
    <source>
        <dbReference type="EMBL" id="CAD7638181.1"/>
    </source>
</evidence>
<dbReference type="EMBL" id="CAJPIZ010020520">
    <property type="protein sequence ID" value="CAG2117317.1"/>
    <property type="molecule type" value="Genomic_DNA"/>
</dbReference>
<dbReference type="AlphaFoldDB" id="A0A7R9LCF7"/>
<sequence>MAQQLTQVMASHETTDDGEEERKQQPKFIRKRLIDCHFELKTIPIEDPKPKTAPEFVDQNTGGSGSSSGGGGRSDGDSSGGGPVVGEEEDRQQPKIYAKDSMDRFGDDLCALILSYLPLKHRFPLECVSKQFRRKVFESVVNIKIRKELFGLKGNTSAHIIGVLERMAEKCPNIQFIDCQNRNGSNALHMFPTISHKFPHLREIYCYLVGNSDQWLPVLAPLITRVLVNHNYKSLTQCHRLSHLEVVFLSHVFDSTSDELLVKNLQLFKFWMIASAEEYDRLSRFVSGNQSLKELSIETHVKTSLAEIAKQLSRLPQLRSLGLNIAQGYRMYQLGDSLADSLRTIGVNCKQLKRLSLKCWHYATLNPLKDWPQLKRLHLELLETNDWELLEPLRHCRRLTHLSLFMYKMGTNYLLDCDKHWPRLQYLYVRHRDGEHSYESDIDIRDTDFEELFSKSPKLKNITIRENKVLLFERK</sequence>
<dbReference type="InterPro" id="IPR032675">
    <property type="entry name" value="LRR_dom_sf"/>
</dbReference>
<reference evidence="2" key="1">
    <citation type="submission" date="2020-11" db="EMBL/GenBank/DDBJ databases">
        <authorList>
            <person name="Tran Van P."/>
        </authorList>
    </citation>
    <scope>NUCLEOTIDE SEQUENCE</scope>
</reference>
<dbReference type="Proteomes" id="UP000759131">
    <property type="component" value="Unassembled WGS sequence"/>
</dbReference>
<feature type="region of interest" description="Disordered" evidence="1">
    <location>
        <begin position="1"/>
        <end position="28"/>
    </location>
</feature>
<feature type="region of interest" description="Disordered" evidence="1">
    <location>
        <begin position="44"/>
        <end position="95"/>
    </location>
</feature>
<dbReference type="SUPFAM" id="SSF52047">
    <property type="entry name" value="RNI-like"/>
    <property type="match status" value="1"/>
</dbReference>
<dbReference type="OrthoDB" id="6532759at2759"/>
<dbReference type="InterPro" id="IPR036047">
    <property type="entry name" value="F-box-like_dom_sf"/>
</dbReference>
<evidence type="ECO:0000313" key="3">
    <source>
        <dbReference type="Proteomes" id="UP000759131"/>
    </source>
</evidence>
<proteinExistence type="predicted"/>
<evidence type="ECO:0008006" key="4">
    <source>
        <dbReference type="Google" id="ProtNLM"/>
    </source>
</evidence>
<dbReference type="Gene3D" id="3.80.10.10">
    <property type="entry name" value="Ribonuclease Inhibitor"/>
    <property type="match status" value="1"/>
</dbReference>
<name>A0A7R9LCF7_9ACAR</name>
<organism evidence="2">
    <name type="scientific">Medioppia subpectinata</name>
    <dbReference type="NCBI Taxonomy" id="1979941"/>
    <lineage>
        <taxon>Eukaryota</taxon>
        <taxon>Metazoa</taxon>
        <taxon>Ecdysozoa</taxon>
        <taxon>Arthropoda</taxon>
        <taxon>Chelicerata</taxon>
        <taxon>Arachnida</taxon>
        <taxon>Acari</taxon>
        <taxon>Acariformes</taxon>
        <taxon>Sarcoptiformes</taxon>
        <taxon>Oribatida</taxon>
        <taxon>Brachypylina</taxon>
        <taxon>Oppioidea</taxon>
        <taxon>Oppiidae</taxon>
        <taxon>Medioppia</taxon>
    </lineage>
</organism>
<dbReference type="SUPFAM" id="SSF81383">
    <property type="entry name" value="F-box domain"/>
    <property type="match status" value="1"/>
</dbReference>
<dbReference type="EMBL" id="OC875095">
    <property type="protein sequence ID" value="CAD7638181.1"/>
    <property type="molecule type" value="Genomic_DNA"/>
</dbReference>
<gene>
    <name evidence="2" type="ORF">OSB1V03_LOCUS17270</name>
</gene>
<evidence type="ECO:0000256" key="1">
    <source>
        <dbReference type="SAM" id="MobiDB-lite"/>
    </source>
</evidence>